<keyword evidence="3" id="KW-1185">Reference proteome</keyword>
<name>M8D306_9BACL</name>
<reference evidence="2 3" key="1">
    <citation type="submission" date="2013-03" db="EMBL/GenBank/DDBJ databases">
        <title>Assembly of a new bacterial strain Brevibacillus borstelensis AK1.</title>
        <authorList>
            <person name="Rajan I."/>
            <person name="PoliReddy D."/>
            <person name="Sugumar T."/>
            <person name="Rathinam K."/>
            <person name="Alqarawi S."/>
            <person name="Khalil A.B."/>
            <person name="Sivakumar N."/>
        </authorList>
    </citation>
    <scope>NUCLEOTIDE SEQUENCE [LARGE SCALE GENOMIC DNA]</scope>
    <source>
        <strain evidence="2 3">AK1</strain>
    </source>
</reference>
<organism evidence="2 3">
    <name type="scientific">Brevibacillus borstelensis AK1</name>
    <dbReference type="NCBI Taxonomy" id="1300222"/>
    <lineage>
        <taxon>Bacteria</taxon>
        <taxon>Bacillati</taxon>
        <taxon>Bacillota</taxon>
        <taxon>Bacilli</taxon>
        <taxon>Bacillales</taxon>
        <taxon>Paenibacillaceae</taxon>
        <taxon>Brevibacillus</taxon>
    </lineage>
</organism>
<protein>
    <submittedName>
        <fullName evidence="2">FhuF/siderophore biosynthesis protein</fullName>
    </submittedName>
</protein>
<evidence type="ECO:0000313" key="3">
    <source>
        <dbReference type="Proteomes" id="UP000012081"/>
    </source>
</evidence>
<dbReference type="OrthoDB" id="2819999at2"/>
<dbReference type="STRING" id="1300222.I532_21115"/>
<accession>M8D306</accession>
<gene>
    <name evidence="2" type="ORF">I532_21115</name>
</gene>
<dbReference type="GO" id="GO:0003824">
    <property type="term" value="F:catalytic activity"/>
    <property type="evidence" value="ECO:0007669"/>
    <property type="project" value="UniProtKB-ARBA"/>
</dbReference>
<dbReference type="AlphaFoldDB" id="M8D306"/>
<dbReference type="EMBL" id="APBN01000013">
    <property type="protein sequence ID" value="EMT50609.1"/>
    <property type="molecule type" value="Genomic_DNA"/>
</dbReference>
<dbReference type="GeneID" id="89501612"/>
<dbReference type="RefSeq" id="WP_003390977.1">
    <property type="nucleotide sequence ID" value="NZ_APBN01000013.1"/>
</dbReference>
<dbReference type="InterPro" id="IPR022770">
    <property type="entry name" value="IucA/IucC-like_C"/>
</dbReference>
<proteinExistence type="predicted"/>
<dbReference type="Proteomes" id="UP000012081">
    <property type="component" value="Unassembled WGS sequence"/>
</dbReference>
<evidence type="ECO:0000313" key="2">
    <source>
        <dbReference type="EMBL" id="EMT50609.1"/>
    </source>
</evidence>
<evidence type="ECO:0000259" key="1">
    <source>
        <dbReference type="Pfam" id="PF06276"/>
    </source>
</evidence>
<sequence>MGTDWNTAVLEQKYRISFADEINAPLVFSAEGLLRKETSMMFLRQVGEQIGSPGSVVTASLFFKRFLALMTGALHAMSHDSVGLQLSLANVVLTGEKSWSIPRFVLLDQSVSRPEDGSRAQWREQVVRELFAGTIQPLIAALCAATSVKAHVLWAHASYLVHFYYKRWQDAAESAELKRQIADDYHYLTKAADPSVFGLKKGQPLDTSYTMIPHPSGKGEPIQIRHQCCFQYRLEGGRCCYTCPHLNETQRVEQILALGH</sequence>
<dbReference type="PATRIC" id="fig|1300222.3.peg.4441"/>
<dbReference type="Pfam" id="PF06276">
    <property type="entry name" value="FhuF"/>
    <property type="match status" value="1"/>
</dbReference>
<comment type="caution">
    <text evidence="2">The sequence shown here is derived from an EMBL/GenBank/DDBJ whole genome shotgun (WGS) entry which is preliminary data.</text>
</comment>
<feature type="domain" description="Aerobactin siderophore biosynthesis IucA/IucC-like C-terminal" evidence="1">
    <location>
        <begin position="60"/>
        <end position="176"/>
    </location>
</feature>